<dbReference type="EMBL" id="JBHSWD010000001">
    <property type="protein sequence ID" value="MFC6591991.1"/>
    <property type="molecule type" value="Genomic_DNA"/>
</dbReference>
<accession>A0ABW1YCF4</accession>
<dbReference type="Proteomes" id="UP001596297">
    <property type="component" value="Unassembled WGS sequence"/>
</dbReference>
<name>A0ABW1YCF4_9DEIO</name>
<comment type="caution">
    <text evidence="2">The sequence shown here is derived from an EMBL/GenBank/DDBJ whole genome shotgun (WGS) entry which is preliminary data.</text>
</comment>
<reference evidence="3" key="1">
    <citation type="journal article" date="2019" name="Int. J. Syst. Evol. Microbiol.">
        <title>The Global Catalogue of Microorganisms (GCM) 10K type strain sequencing project: providing services to taxonomists for standard genome sequencing and annotation.</title>
        <authorList>
            <consortium name="The Broad Institute Genomics Platform"/>
            <consortium name="The Broad Institute Genome Sequencing Center for Infectious Disease"/>
            <person name="Wu L."/>
            <person name="Ma J."/>
        </authorList>
    </citation>
    <scope>NUCLEOTIDE SEQUENCE [LARGE SCALE GENOMIC DNA]</scope>
    <source>
        <strain evidence="3">CGMCC 1.15772</strain>
    </source>
</reference>
<dbReference type="Gene3D" id="3.40.50.1820">
    <property type="entry name" value="alpha/beta hydrolase"/>
    <property type="match status" value="1"/>
</dbReference>
<protein>
    <submittedName>
        <fullName evidence="2">Alpha/beta fold hydrolase</fullName>
    </submittedName>
</protein>
<dbReference type="SUPFAM" id="SSF53474">
    <property type="entry name" value="alpha/beta-Hydrolases"/>
    <property type="match status" value="1"/>
</dbReference>
<proteinExistence type="predicted"/>
<dbReference type="InterPro" id="IPR050266">
    <property type="entry name" value="AB_hydrolase_sf"/>
</dbReference>
<dbReference type="RefSeq" id="WP_380083007.1">
    <property type="nucleotide sequence ID" value="NZ_JBHSWD010000001.1"/>
</dbReference>
<dbReference type="PANTHER" id="PTHR43798">
    <property type="entry name" value="MONOACYLGLYCEROL LIPASE"/>
    <property type="match status" value="1"/>
</dbReference>
<evidence type="ECO:0000259" key="1">
    <source>
        <dbReference type="Pfam" id="PF12697"/>
    </source>
</evidence>
<dbReference type="Pfam" id="PF12697">
    <property type="entry name" value="Abhydrolase_6"/>
    <property type="match status" value="1"/>
</dbReference>
<evidence type="ECO:0000313" key="2">
    <source>
        <dbReference type="EMBL" id="MFC6591991.1"/>
    </source>
</evidence>
<sequence length="257" mass="28253">MSLLHAFQSGEHNSAAVVFLHGAGLNARQWDAQLEYFASYFHCIAPDLPEHGGSTAFGPLTLAYSTHKLGELLSQIALDKPLHLVGHSFGASVGLHWLKREPKRFSSALVSGGAAGLSPSMASAARMSFGLTRLISQDKLVQASFRTFRIPCALQAKFERDMCRSVSPNFMNNLVTEMQRIELPDTSNPVLVLAGERETLSAKQAARQLAAKLPNAQAWTVPKVGHVWNLEQPDLFSKVLHDWLNCQEVYPPLRPLT</sequence>
<organism evidence="2 3">
    <name type="scientific">Deinococcus lacus</name>
    <dbReference type="NCBI Taxonomy" id="392561"/>
    <lineage>
        <taxon>Bacteria</taxon>
        <taxon>Thermotogati</taxon>
        <taxon>Deinococcota</taxon>
        <taxon>Deinococci</taxon>
        <taxon>Deinococcales</taxon>
        <taxon>Deinococcaceae</taxon>
        <taxon>Deinococcus</taxon>
    </lineage>
</organism>
<gene>
    <name evidence="2" type="ORF">ACFP81_08225</name>
</gene>
<dbReference type="GO" id="GO:0016787">
    <property type="term" value="F:hydrolase activity"/>
    <property type="evidence" value="ECO:0007669"/>
    <property type="project" value="UniProtKB-KW"/>
</dbReference>
<keyword evidence="3" id="KW-1185">Reference proteome</keyword>
<evidence type="ECO:0000313" key="3">
    <source>
        <dbReference type="Proteomes" id="UP001596297"/>
    </source>
</evidence>
<feature type="domain" description="AB hydrolase-1" evidence="1">
    <location>
        <begin position="17"/>
        <end position="237"/>
    </location>
</feature>
<dbReference type="InterPro" id="IPR029058">
    <property type="entry name" value="AB_hydrolase_fold"/>
</dbReference>
<dbReference type="InterPro" id="IPR000073">
    <property type="entry name" value="AB_hydrolase_1"/>
</dbReference>
<keyword evidence="2" id="KW-0378">Hydrolase</keyword>